<gene>
    <name evidence="2" type="ORF">EV356DRAFT_251534</name>
</gene>
<dbReference type="AlphaFoldDB" id="A0A6A6H3J6"/>
<dbReference type="Proteomes" id="UP000800092">
    <property type="component" value="Unassembled WGS sequence"/>
</dbReference>
<evidence type="ECO:0000313" key="2">
    <source>
        <dbReference type="EMBL" id="KAF2232388.1"/>
    </source>
</evidence>
<name>A0A6A6H3J6_VIRVR</name>
<keyword evidence="3" id="KW-1185">Reference proteome</keyword>
<reference evidence="2" key="1">
    <citation type="journal article" date="2020" name="Stud. Mycol.">
        <title>101 Dothideomycetes genomes: a test case for predicting lifestyles and emergence of pathogens.</title>
        <authorList>
            <person name="Haridas S."/>
            <person name="Albert R."/>
            <person name="Binder M."/>
            <person name="Bloem J."/>
            <person name="Labutti K."/>
            <person name="Salamov A."/>
            <person name="Andreopoulos B."/>
            <person name="Baker S."/>
            <person name="Barry K."/>
            <person name="Bills G."/>
            <person name="Bluhm B."/>
            <person name="Cannon C."/>
            <person name="Castanera R."/>
            <person name="Culley D."/>
            <person name="Daum C."/>
            <person name="Ezra D."/>
            <person name="Gonzalez J."/>
            <person name="Henrissat B."/>
            <person name="Kuo A."/>
            <person name="Liang C."/>
            <person name="Lipzen A."/>
            <person name="Lutzoni F."/>
            <person name="Magnuson J."/>
            <person name="Mondo S."/>
            <person name="Nolan M."/>
            <person name="Ohm R."/>
            <person name="Pangilinan J."/>
            <person name="Park H.-J."/>
            <person name="Ramirez L."/>
            <person name="Alfaro M."/>
            <person name="Sun H."/>
            <person name="Tritt A."/>
            <person name="Yoshinaga Y."/>
            <person name="Zwiers L.-H."/>
            <person name="Turgeon B."/>
            <person name="Goodwin S."/>
            <person name="Spatafora J."/>
            <person name="Crous P."/>
            <person name="Grigoriev I."/>
        </authorList>
    </citation>
    <scope>NUCLEOTIDE SEQUENCE</scope>
    <source>
        <strain evidence="2">Tuck. ex Michener</strain>
    </source>
</reference>
<sequence>MCSDNEVWRAPSLCTEEVGDDRWLWRWDVRVGGEDKRVGQEKAAVCAVLGPGRAVSGRETLPLSTPSLLVGWPDEKDSRDANGHYEAYCTLQCAKGVCGYTSASQLAGVTTYRYHGGSSSFGASIRLPLTLASSPSLRSCTSIPPFLPSPTKSSFRRPSHYPEGDLDSGTDAIRGPSPPRFHVPNLHYYLSADPILRTLRMAEIPIWLRRSAASDPSIKHSPGH</sequence>
<protein>
    <submittedName>
        <fullName evidence="2">Uncharacterized protein</fullName>
    </submittedName>
</protein>
<proteinExistence type="predicted"/>
<evidence type="ECO:0000313" key="3">
    <source>
        <dbReference type="Proteomes" id="UP000800092"/>
    </source>
</evidence>
<accession>A0A6A6H3J6</accession>
<organism evidence="2 3">
    <name type="scientific">Viridothelium virens</name>
    <name type="common">Speckled blister lichen</name>
    <name type="synonym">Trypethelium virens</name>
    <dbReference type="NCBI Taxonomy" id="1048519"/>
    <lineage>
        <taxon>Eukaryota</taxon>
        <taxon>Fungi</taxon>
        <taxon>Dikarya</taxon>
        <taxon>Ascomycota</taxon>
        <taxon>Pezizomycotina</taxon>
        <taxon>Dothideomycetes</taxon>
        <taxon>Dothideomycetes incertae sedis</taxon>
        <taxon>Trypetheliales</taxon>
        <taxon>Trypetheliaceae</taxon>
        <taxon>Viridothelium</taxon>
    </lineage>
</organism>
<feature type="region of interest" description="Disordered" evidence="1">
    <location>
        <begin position="148"/>
        <end position="177"/>
    </location>
</feature>
<dbReference type="EMBL" id="ML991816">
    <property type="protein sequence ID" value="KAF2232388.1"/>
    <property type="molecule type" value="Genomic_DNA"/>
</dbReference>
<evidence type="ECO:0000256" key="1">
    <source>
        <dbReference type="SAM" id="MobiDB-lite"/>
    </source>
</evidence>